<dbReference type="SUPFAM" id="SSF54909">
    <property type="entry name" value="Dimeric alpha+beta barrel"/>
    <property type="match status" value="1"/>
</dbReference>
<comment type="caution">
    <text evidence="1">The sequence shown here is derived from an EMBL/GenBank/DDBJ whole genome shotgun (WGS) entry which is preliminary data.</text>
</comment>
<dbReference type="InParanoid" id="A0A3M0CRP7"/>
<dbReference type="OrthoDB" id="4731620at2"/>
<evidence type="ECO:0000313" key="1">
    <source>
        <dbReference type="EMBL" id="RMB12244.1"/>
    </source>
</evidence>
<protein>
    <submittedName>
        <fullName evidence="1">REDY-like protein HapK</fullName>
    </submittedName>
</protein>
<keyword evidence="2" id="KW-1185">Reference proteome</keyword>
<dbReference type="Proteomes" id="UP000271227">
    <property type="component" value="Unassembled WGS sequence"/>
</dbReference>
<dbReference type="AlphaFoldDB" id="A0A3M0CRP7"/>
<dbReference type="Gene3D" id="3.30.70.100">
    <property type="match status" value="1"/>
</dbReference>
<dbReference type="InterPro" id="IPR011008">
    <property type="entry name" value="Dimeric_a/b-barrel"/>
</dbReference>
<dbReference type="RefSeq" id="WP_121937432.1">
    <property type="nucleotide sequence ID" value="NZ_REFR01000009.1"/>
</dbReference>
<name>A0A3M0CRP7_9PROT</name>
<accession>A0A3M0CRP7</accession>
<evidence type="ECO:0000313" key="2">
    <source>
        <dbReference type="Proteomes" id="UP000271227"/>
    </source>
</evidence>
<dbReference type="Pfam" id="PF11639">
    <property type="entry name" value="HapK"/>
    <property type="match status" value="1"/>
</dbReference>
<sequence length="104" mass="11208">MTTIIVLFNLKDGVSDADYEAWAKGTDLPTVRGLTSVSAFDVYRSTGLLGSDAPPPYRYVEIIHVSDMDTFGAEVGGDVMQTVAAEFQAVADNPTFILSQSIEE</sequence>
<proteinExistence type="predicted"/>
<organism evidence="1 2">
    <name type="scientific">Eilatimonas milleporae</name>
    <dbReference type="NCBI Taxonomy" id="911205"/>
    <lineage>
        <taxon>Bacteria</taxon>
        <taxon>Pseudomonadati</taxon>
        <taxon>Pseudomonadota</taxon>
        <taxon>Alphaproteobacteria</taxon>
        <taxon>Kordiimonadales</taxon>
        <taxon>Kordiimonadaceae</taxon>
        <taxon>Eilatimonas</taxon>
    </lineage>
</organism>
<gene>
    <name evidence="1" type="ORF">BXY39_0737</name>
</gene>
<reference evidence="1 2" key="1">
    <citation type="submission" date="2018-10" db="EMBL/GenBank/DDBJ databases">
        <title>Genomic Encyclopedia of Archaeal and Bacterial Type Strains, Phase II (KMG-II): from individual species to whole genera.</title>
        <authorList>
            <person name="Goeker M."/>
        </authorList>
    </citation>
    <scope>NUCLEOTIDE SEQUENCE [LARGE SCALE GENOMIC DNA]</scope>
    <source>
        <strain evidence="1 2">DSM 25217</strain>
    </source>
</reference>
<dbReference type="InterPro" id="IPR021667">
    <property type="entry name" value="HapK"/>
</dbReference>
<dbReference type="EMBL" id="REFR01000009">
    <property type="protein sequence ID" value="RMB12244.1"/>
    <property type="molecule type" value="Genomic_DNA"/>
</dbReference>